<dbReference type="Pfam" id="PF22954">
    <property type="entry name" value="DUF7027"/>
    <property type="match status" value="1"/>
</dbReference>
<reference evidence="5" key="2">
    <citation type="submission" date="2025-04" db="UniProtKB">
        <authorList>
            <consortium name="RefSeq"/>
        </authorList>
    </citation>
    <scope>IDENTIFICATION</scope>
    <source>
        <strain evidence="5 6">Aabys</strain>
        <tissue evidence="6">Whole body</tissue>
    </source>
</reference>
<evidence type="ECO:0000256" key="1">
    <source>
        <dbReference type="SAM" id="Phobius"/>
    </source>
</evidence>
<organism evidence="3">
    <name type="scientific">Musca domestica</name>
    <name type="common">House fly</name>
    <dbReference type="NCBI Taxonomy" id="7370"/>
    <lineage>
        <taxon>Eukaryota</taxon>
        <taxon>Metazoa</taxon>
        <taxon>Ecdysozoa</taxon>
        <taxon>Arthropoda</taxon>
        <taxon>Hexapoda</taxon>
        <taxon>Insecta</taxon>
        <taxon>Pterygota</taxon>
        <taxon>Neoptera</taxon>
        <taxon>Endopterygota</taxon>
        <taxon>Diptera</taxon>
        <taxon>Brachycera</taxon>
        <taxon>Muscomorpha</taxon>
        <taxon>Muscoidea</taxon>
        <taxon>Muscidae</taxon>
        <taxon>Musca</taxon>
    </lineage>
</organism>
<dbReference type="VEuPathDB" id="VectorBase:MDOMA2_001965"/>
<evidence type="ECO:0000313" key="4">
    <source>
        <dbReference type="Proteomes" id="UP001652621"/>
    </source>
</evidence>
<dbReference type="RefSeq" id="XP_058976511.1">
    <property type="nucleotide sequence ID" value="XM_059120528.1"/>
</dbReference>
<keyword evidence="1" id="KW-0472">Membrane</keyword>
<dbReference type="EnsemblMetazoa" id="MDOA007530-RA">
    <property type="protein sequence ID" value="MDOA007530-PA"/>
    <property type="gene ID" value="MDOA007530"/>
</dbReference>
<gene>
    <name evidence="3" type="primary">101891694</name>
    <name evidence="5" type="synonym">LOC101891694</name>
    <name evidence="6" type="synonym">LOC131801646</name>
</gene>
<feature type="transmembrane region" description="Helical" evidence="1">
    <location>
        <begin position="113"/>
        <end position="138"/>
    </location>
</feature>
<dbReference type="GeneID" id="101891694"/>
<keyword evidence="1" id="KW-0812">Transmembrane</keyword>
<name>A0A1I8MQW4_MUSDO</name>
<feature type="transmembrane region" description="Helical" evidence="1">
    <location>
        <begin position="12"/>
        <end position="35"/>
    </location>
</feature>
<dbReference type="VEuPathDB" id="VectorBase:MDOA007530"/>
<sequence length="154" mass="17857">MACSSHRNLSLLVGWLNVILPVLSTIAILVSWLIYDTPETKGDSQRYAALLLALIFTYLILWFILSVLLTKGIYEKRHKLMIPWVYLTGFIIFALTFLLVYDIIADVILGYSFIILLLKFIGNCLTLGTIVFVSYPVFMYYMKIRYNWDDPELK</sequence>
<evidence type="ECO:0000259" key="2">
    <source>
        <dbReference type="Pfam" id="PF22954"/>
    </source>
</evidence>
<reference evidence="3" key="1">
    <citation type="submission" date="2020-05" db="UniProtKB">
        <authorList>
            <consortium name="EnsemblMetazoa"/>
        </authorList>
    </citation>
    <scope>IDENTIFICATION</scope>
    <source>
        <strain evidence="3">Aabys</strain>
    </source>
</reference>
<dbReference type="KEGG" id="mde:101891694"/>
<feature type="transmembrane region" description="Helical" evidence="1">
    <location>
        <begin position="47"/>
        <end position="69"/>
    </location>
</feature>
<accession>A0A1I8MQW4</accession>
<feature type="domain" description="DUF7027" evidence="2">
    <location>
        <begin position="22"/>
        <end position="104"/>
    </location>
</feature>
<dbReference type="VEuPathDB" id="VectorBase:MDOMA2_020755"/>
<dbReference type="Proteomes" id="UP001652621">
    <property type="component" value="Unplaced"/>
</dbReference>
<evidence type="ECO:0000313" key="5">
    <source>
        <dbReference type="RefSeq" id="XP_005178400.1"/>
    </source>
</evidence>
<dbReference type="RefSeq" id="XP_005178400.1">
    <property type="nucleotide sequence ID" value="XM_005178343.3"/>
</dbReference>
<proteinExistence type="predicted"/>
<dbReference type="OrthoDB" id="8118226at2759"/>
<evidence type="ECO:0000313" key="6">
    <source>
        <dbReference type="RefSeq" id="XP_058976511.1"/>
    </source>
</evidence>
<feature type="transmembrane region" description="Helical" evidence="1">
    <location>
        <begin position="81"/>
        <end position="101"/>
    </location>
</feature>
<keyword evidence="1" id="KW-1133">Transmembrane helix</keyword>
<dbReference type="AlphaFoldDB" id="A0A1I8MQW4"/>
<keyword evidence="4" id="KW-1185">Reference proteome</keyword>
<protein>
    <submittedName>
        <fullName evidence="5">Uncharacterized protein LOC101891694</fullName>
    </submittedName>
    <submittedName>
        <fullName evidence="6">Uncharacterized protein LOC131801646</fullName>
    </submittedName>
</protein>
<evidence type="ECO:0000313" key="3">
    <source>
        <dbReference type="EnsemblMetazoa" id="MDOA007530-PA"/>
    </source>
</evidence>
<dbReference type="InterPro" id="IPR054291">
    <property type="entry name" value="DUF7027"/>
</dbReference>